<feature type="binding site" evidence="8">
    <location>
        <position position="257"/>
    </location>
    <ligand>
        <name>Mn(2+)</name>
        <dbReference type="ChEBI" id="CHEBI:29035"/>
        <label>1</label>
    </ligand>
</feature>
<feature type="binding site" evidence="8">
    <location>
        <position position="257"/>
    </location>
    <ligand>
        <name>Mn(2+)</name>
        <dbReference type="ChEBI" id="CHEBI:29035"/>
        <label>2</label>
    </ligand>
</feature>
<dbReference type="KEGG" id="ibu:IB211_02431c"/>
<comment type="cofactor">
    <cofactor evidence="8">
        <name>Mn(2+)</name>
        <dbReference type="ChEBI" id="CHEBI:29035"/>
    </cofactor>
    <text evidence="8">Binds 2 manganese ions per subunit.</text>
</comment>
<dbReference type="eggNOG" id="COG0260">
    <property type="taxonomic scope" value="Bacteria"/>
</dbReference>
<comment type="catalytic activity">
    <reaction evidence="2 8">
        <text>Release of an N-terminal amino acid, preferentially leucine, but not glutamic or aspartic acids.</text>
        <dbReference type="EC" id="3.4.11.10"/>
    </reaction>
</comment>
<keyword evidence="6 8" id="KW-0378">Hydrolase</keyword>
<keyword evidence="8" id="KW-0479">Metal-binding</keyword>
<comment type="similarity">
    <text evidence="3 8">Belongs to the peptidase M17 family.</text>
</comment>
<dbReference type="InterPro" id="IPR043472">
    <property type="entry name" value="Macro_dom-like"/>
</dbReference>
<keyword evidence="4 8" id="KW-0031">Aminopeptidase</keyword>
<evidence type="ECO:0000256" key="2">
    <source>
        <dbReference type="ARBA" id="ARBA00000967"/>
    </source>
</evidence>
<dbReference type="Proteomes" id="UP000064844">
    <property type="component" value="Chromosome"/>
</dbReference>
<keyword evidence="8" id="KW-0963">Cytoplasm</keyword>
<dbReference type="GO" id="GO:0030145">
    <property type="term" value="F:manganese ion binding"/>
    <property type="evidence" value="ECO:0007669"/>
    <property type="project" value="UniProtKB-UniRule"/>
</dbReference>
<dbReference type="PATRIC" id="fig|1297617.4.peg.2501"/>
<dbReference type="PANTHER" id="PTHR11963:SF23">
    <property type="entry name" value="CYTOSOL AMINOPEPTIDASE"/>
    <property type="match status" value="1"/>
</dbReference>
<feature type="binding site" evidence="8">
    <location>
        <position position="275"/>
    </location>
    <ligand>
        <name>Mn(2+)</name>
        <dbReference type="ChEBI" id="CHEBI:29035"/>
        <label>2</label>
    </ligand>
</feature>
<dbReference type="CDD" id="cd00433">
    <property type="entry name" value="Peptidase_M17"/>
    <property type="match status" value="1"/>
</dbReference>
<dbReference type="InterPro" id="IPR011356">
    <property type="entry name" value="Leucine_aapep/pepB"/>
</dbReference>
<dbReference type="GO" id="GO:0006508">
    <property type="term" value="P:proteolysis"/>
    <property type="evidence" value="ECO:0007669"/>
    <property type="project" value="UniProtKB-KW"/>
</dbReference>
<keyword evidence="8" id="KW-0464">Manganese</keyword>
<evidence type="ECO:0000256" key="4">
    <source>
        <dbReference type="ARBA" id="ARBA00022438"/>
    </source>
</evidence>
<comment type="catalytic activity">
    <reaction evidence="1 8">
        <text>Release of an N-terminal amino acid, Xaa-|-Yaa-, in which Xaa is preferably Leu, but may be other amino acids including Pro although not Arg or Lys, and Yaa may be Pro. Amino acid amides and methyl esters are also readily hydrolyzed, but rates on arylamides are exceedingly low.</text>
        <dbReference type="EC" id="3.4.11.1"/>
    </reaction>
</comment>
<organism evidence="10 11">
    <name type="scientific">Intestinimonas butyriciproducens</name>
    <dbReference type="NCBI Taxonomy" id="1297617"/>
    <lineage>
        <taxon>Bacteria</taxon>
        <taxon>Bacillati</taxon>
        <taxon>Bacillota</taxon>
        <taxon>Clostridia</taxon>
        <taxon>Eubacteriales</taxon>
        <taxon>Intestinimonas</taxon>
    </lineage>
</organism>
<dbReference type="Gene3D" id="3.40.220.10">
    <property type="entry name" value="Leucine Aminopeptidase, subunit E, domain 1"/>
    <property type="match status" value="1"/>
</dbReference>
<dbReference type="AlphaFoldDB" id="A0A0S2W665"/>
<dbReference type="SUPFAM" id="SSF53187">
    <property type="entry name" value="Zn-dependent exopeptidases"/>
    <property type="match status" value="1"/>
</dbReference>
<evidence type="ECO:0000256" key="1">
    <source>
        <dbReference type="ARBA" id="ARBA00000135"/>
    </source>
</evidence>
<dbReference type="InterPro" id="IPR023042">
    <property type="entry name" value="Peptidase_M17_leu_NH2_pept"/>
</dbReference>
<comment type="subcellular location">
    <subcellularLocation>
        <location evidence="8">Cytoplasm</location>
    </subcellularLocation>
</comment>
<keyword evidence="11" id="KW-1185">Reference proteome</keyword>
<dbReference type="EC" id="3.4.11.10" evidence="8"/>
<dbReference type="EMBL" id="CP011307">
    <property type="protein sequence ID" value="ALP94822.1"/>
    <property type="molecule type" value="Genomic_DNA"/>
</dbReference>
<reference evidence="11" key="2">
    <citation type="submission" date="2015-04" db="EMBL/GenBank/DDBJ databases">
        <title>A butyrogenic pathway from the amino acid lysine in a human gut commensal.</title>
        <authorList>
            <person name="de Vos W.M."/>
            <person name="Bui N.T.P."/>
            <person name="Plugge C.M."/>
            <person name="Ritari J."/>
        </authorList>
    </citation>
    <scope>NUCLEOTIDE SEQUENCE [LARGE SCALE GENOMIC DNA]</scope>
    <source>
        <strain evidence="11">AF211</strain>
    </source>
</reference>
<feature type="domain" description="Cytosol aminopeptidase" evidence="9">
    <location>
        <begin position="332"/>
        <end position="339"/>
    </location>
</feature>
<dbReference type="InterPro" id="IPR000819">
    <property type="entry name" value="Peptidase_M17_C"/>
</dbReference>
<feature type="binding site" evidence="8">
    <location>
        <position position="336"/>
    </location>
    <ligand>
        <name>Mn(2+)</name>
        <dbReference type="ChEBI" id="CHEBI:29035"/>
        <label>2</label>
    </ligand>
</feature>
<evidence type="ECO:0000256" key="8">
    <source>
        <dbReference type="HAMAP-Rule" id="MF_00181"/>
    </source>
</evidence>
<accession>A0A0S2W665</accession>
<dbReference type="GO" id="GO:0005737">
    <property type="term" value="C:cytoplasm"/>
    <property type="evidence" value="ECO:0007669"/>
    <property type="project" value="UniProtKB-SubCell"/>
</dbReference>
<comment type="caution">
    <text evidence="8">Lacks conserved residue(s) required for the propagation of feature annotation.</text>
</comment>
<dbReference type="PROSITE" id="PS00631">
    <property type="entry name" value="CYTOSOL_AP"/>
    <property type="match status" value="1"/>
</dbReference>
<dbReference type="HAMAP" id="MF_00181">
    <property type="entry name" value="Cytosol_peptidase_M17"/>
    <property type="match status" value="1"/>
</dbReference>
<evidence type="ECO:0000259" key="9">
    <source>
        <dbReference type="PROSITE" id="PS00631"/>
    </source>
</evidence>
<feature type="binding site" evidence="8">
    <location>
        <position position="252"/>
    </location>
    <ligand>
        <name>Mn(2+)</name>
        <dbReference type="ChEBI" id="CHEBI:29035"/>
        <label>2</label>
    </ligand>
</feature>
<dbReference type="Gene3D" id="3.40.630.10">
    <property type="entry name" value="Zn peptidases"/>
    <property type="match status" value="1"/>
</dbReference>
<evidence type="ECO:0000256" key="7">
    <source>
        <dbReference type="ARBA" id="ARBA00049972"/>
    </source>
</evidence>
<name>A0A0S2W665_9FIRM</name>
<reference evidence="10 11" key="1">
    <citation type="journal article" date="2015" name="Nat. Commun.">
        <title>Production of butyrate from lysine and the Amadori product fructoselysine by a human gut commensal.</title>
        <authorList>
            <person name="Bui T.P."/>
            <person name="Ritari J."/>
            <person name="Boeren S."/>
            <person name="de Waard P."/>
            <person name="Plugge C.M."/>
            <person name="de Vos W.M."/>
        </authorList>
    </citation>
    <scope>NUCLEOTIDE SEQUENCE [LARGE SCALE GENOMIC DNA]</scope>
    <source>
        <strain evidence="10 11">AF211</strain>
    </source>
</reference>
<dbReference type="STRING" id="1297617.IB211_02431c"/>
<dbReference type="Pfam" id="PF00883">
    <property type="entry name" value="Peptidase_M17"/>
    <property type="match status" value="1"/>
</dbReference>
<protein>
    <recommendedName>
        <fullName evidence="8">Probable cytosol aminopeptidase</fullName>
        <ecNumber evidence="8">3.4.11.1</ecNumber>
    </recommendedName>
    <alternativeName>
        <fullName evidence="8">Leucine aminopeptidase</fullName>
        <shortName evidence="8">LAP</shortName>
        <ecNumber evidence="8">3.4.11.10</ecNumber>
    </alternativeName>
    <alternativeName>
        <fullName evidence="8">Leucyl aminopeptidase</fullName>
    </alternativeName>
</protein>
<dbReference type="EC" id="3.4.11.1" evidence="8"/>
<dbReference type="PANTHER" id="PTHR11963">
    <property type="entry name" value="LEUCINE AMINOPEPTIDASE-RELATED"/>
    <property type="match status" value="1"/>
</dbReference>
<evidence type="ECO:0000313" key="11">
    <source>
        <dbReference type="Proteomes" id="UP000064844"/>
    </source>
</evidence>
<proteinExistence type="inferred from homology"/>
<feature type="active site" evidence="8">
    <location>
        <position position="338"/>
    </location>
</feature>
<feature type="binding site" evidence="8">
    <location>
        <position position="334"/>
    </location>
    <ligand>
        <name>Mn(2+)</name>
        <dbReference type="ChEBI" id="CHEBI:29035"/>
        <label>1</label>
    </ligand>
</feature>
<comment type="function">
    <text evidence="7 8">Presumably involved in the processing and regular turnover of intracellular proteins. Catalyzes the removal of unsubstituted N-terminal amino acids from various peptides.</text>
</comment>
<dbReference type="RefSeq" id="WP_058118170.1">
    <property type="nucleotide sequence ID" value="NZ_CP011307.1"/>
</dbReference>
<evidence type="ECO:0000256" key="3">
    <source>
        <dbReference type="ARBA" id="ARBA00009528"/>
    </source>
</evidence>
<keyword evidence="5 8" id="KW-0645">Protease</keyword>
<dbReference type="GO" id="GO:0070006">
    <property type="term" value="F:metalloaminopeptidase activity"/>
    <property type="evidence" value="ECO:0007669"/>
    <property type="project" value="InterPro"/>
</dbReference>
<evidence type="ECO:0000256" key="6">
    <source>
        <dbReference type="ARBA" id="ARBA00022801"/>
    </source>
</evidence>
<gene>
    <name evidence="8" type="primary">pepA</name>
    <name evidence="10" type="ORF">IB211_02431c</name>
</gene>
<dbReference type="PRINTS" id="PR00481">
    <property type="entry name" value="LAMNOPPTDASE"/>
</dbReference>
<sequence length="493" mass="53246">MELQLVREYGARPWDGVVVPLGEGDLEGYQGPWEKELAAVRASGRFAGKAGEIYRFSALTEGGLTQIFLLGLGKNWDLERVLDDCAKVYRQCQELRLGAVCTDLRGLEPQFTPALFQKAAEAAALTGYRFDKYKTVPTPAGIRTAAFLCEESERYEAALAEAEVSARATCIARDLINEPPTVLTPAKLAQAAQSLFEGTPVKVAVYGRDEVERIGLTAFLEVGKGSIQEPKLIVMEYTGAQGEKSRLGLIGKGLTYDSGGYSLQSSEFMETMQHDMSGAAAVMGALWAAQKRGVRLNVTGVVAACENKLSATAYVPGDVIRSMSGRYIEVNNTDAEGRITLADAVTYAKQCCGVDRIVDIATLTDGIQTALGNRRCGLFTNSRALAAQVEAGAAAACERVWELPCDENLRRVLDSRVAHLKNSAMGSSVGGYATVGAMFIKEFAEDTPWVHLDIGGTAWTTECEGIYTKGGIGFGTRMLYETLKEMEKEGQRT</sequence>
<evidence type="ECO:0000313" key="10">
    <source>
        <dbReference type="EMBL" id="ALP94822.1"/>
    </source>
</evidence>
<dbReference type="SUPFAM" id="SSF52949">
    <property type="entry name" value="Macro domain-like"/>
    <property type="match status" value="1"/>
</dbReference>
<evidence type="ECO:0000256" key="5">
    <source>
        <dbReference type="ARBA" id="ARBA00022670"/>
    </source>
</evidence>
<dbReference type="Pfam" id="PF02789">
    <property type="entry name" value="Peptidase_M17_N"/>
    <property type="match status" value="1"/>
</dbReference>
<feature type="binding site" evidence="8">
    <location>
        <position position="336"/>
    </location>
    <ligand>
        <name>Mn(2+)</name>
        <dbReference type="ChEBI" id="CHEBI:29035"/>
        <label>1</label>
    </ligand>
</feature>
<dbReference type="InterPro" id="IPR008283">
    <property type="entry name" value="Peptidase_M17_N"/>
</dbReference>